<reference evidence="2" key="1">
    <citation type="submission" date="2018-08" db="EMBL/GenBank/DDBJ databases">
        <title>Identification of Burkholderia cepacia strains that express a Burkholderia pseudomallei-like capsular polysaccharide.</title>
        <authorList>
            <person name="Burtnick M.N."/>
            <person name="Vongsouvath M."/>
            <person name="Newton P."/>
            <person name="Wuthiekanun V."/>
            <person name="Limmathurotsakul D."/>
            <person name="Brett P.J."/>
            <person name="Chantratita N."/>
            <person name="Dance D.A."/>
        </authorList>
    </citation>
    <scope>NUCLEOTIDE SEQUENCE</scope>
    <source>
        <strain evidence="2">SBXCC001</strain>
    </source>
</reference>
<accession>A0AAW9D2L7</accession>
<sequence length="112" mass="11857">MAATAAAAAAADGTDRRKPRICNQLYRTCDAAGPSRRVATGFTGTLSCRFVIGVSHIGDAVAMTDRCAAPLRSSSADALDRGARMGRMGRASRVTAPMPHRRRGAAPLRMRR</sequence>
<dbReference type="AlphaFoldDB" id="A0AAW9D2L7"/>
<evidence type="ECO:0000256" key="1">
    <source>
        <dbReference type="SAM" id="MobiDB-lite"/>
    </source>
</evidence>
<dbReference type="Proteomes" id="UP001272137">
    <property type="component" value="Unassembled WGS sequence"/>
</dbReference>
<protein>
    <submittedName>
        <fullName evidence="2">Uncharacterized protein</fullName>
    </submittedName>
</protein>
<feature type="compositionally biased region" description="Basic residues" evidence="1">
    <location>
        <begin position="99"/>
        <end position="112"/>
    </location>
</feature>
<evidence type="ECO:0000313" key="3">
    <source>
        <dbReference type="Proteomes" id="UP001272137"/>
    </source>
</evidence>
<proteinExistence type="predicted"/>
<dbReference type="EMBL" id="QXCT01000002">
    <property type="protein sequence ID" value="MDW9255559.1"/>
    <property type="molecule type" value="Genomic_DNA"/>
</dbReference>
<comment type="caution">
    <text evidence="2">The sequence shown here is derived from an EMBL/GenBank/DDBJ whole genome shotgun (WGS) entry which is preliminary data.</text>
</comment>
<gene>
    <name evidence="2" type="ORF">C7S16_2481</name>
</gene>
<feature type="region of interest" description="Disordered" evidence="1">
    <location>
        <begin position="78"/>
        <end position="112"/>
    </location>
</feature>
<organism evidence="2 3">
    <name type="scientific">Burkholderia thailandensis</name>
    <dbReference type="NCBI Taxonomy" id="57975"/>
    <lineage>
        <taxon>Bacteria</taxon>
        <taxon>Pseudomonadati</taxon>
        <taxon>Pseudomonadota</taxon>
        <taxon>Betaproteobacteria</taxon>
        <taxon>Burkholderiales</taxon>
        <taxon>Burkholderiaceae</taxon>
        <taxon>Burkholderia</taxon>
        <taxon>pseudomallei group</taxon>
    </lineage>
</organism>
<name>A0AAW9D2L7_BURTH</name>
<evidence type="ECO:0000313" key="2">
    <source>
        <dbReference type="EMBL" id="MDW9255559.1"/>
    </source>
</evidence>